<dbReference type="InterPro" id="IPR001647">
    <property type="entry name" value="HTH_TetR"/>
</dbReference>
<dbReference type="PROSITE" id="PS50977">
    <property type="entry name" value="HTH_TETR_2"/>
    <property type="match status" value="1"/>
</dbReference>
<evidence type="ECO:0000256" key="2">
    <source>
        <dbReference type="ARBA" id="ARBA00023125"/>
    </source>
</evidence>
<keyword evidence="2 4" id="KW-0238">DNA-binding</keyword>
<sequence>MERKSIDGKERRTPSGAAVIRPDLTEALFRALFEEWADVGYAAISLERVAARAGAGKAAIYRRWPGKLQFASDAIERVGVDLGEFSDHGSLEADIIAYLAKTRRALRHPLVRRIVPDLAAERARSGDLAAALDRVAAARRALGEALLDRAVARGEISAGIDRELALDFIPSPLYWRMIVRGRPAGRADIARHAAALVAALKAC</sequence>
<dbReference type="Gene3D" id="1.10.10.60">
    <property type="entry name" value="Homeodomain-like"/>
    <property type="match status" value="1"/>
</dbReference>
<keyword evidence="1" id="KW-0805">Transcription regulation</keyword>
<evidence type="ECO:0000256" key="3">
    <source>
        <dbReference type="ARBA" id="ARBA00023163"/>
    </source>
</evidence>
<dbReference type="Proteomes" id="UP000199377">
    <property type="component" value="Unassembled WGS sequence"/>
</dbReference>
<name>A0A1I3FUS5_9RHOB</name>
<dbReference type="EMBL" id="FOQH01000004">
    <property type="protein sequence ID" value="SFI14802.1"/>
    <property type="molecule type" value="Genomic_DNA"/>
</dbReference>
<dbReference type="STRING" id="1114924.SAMN05216258_104522"/>
<dbReference type="InterPro" id="IPR011075">
    <property type="entry name" value="TetR_C"/>
</dbReference>
<dbReference type="Pfam" id="PF16859">
    <property type="entry name" value="TetR_C_11"/>
    <property type="match status" value="1"/>
</dbReference>
<evidence type="ECO:0000256" key="4">
    <source>
        <dbReference type="PROSITE-ProRule" id="PRU00335"/>
    </source>
</evidence>
<dbReference type="AlphaFoldDB" id="A0A1I3FUS5"/>
<organism evidence="6 7">
    <name type="scientific">Albimonas pacifica</name>
    <dbReference type="NCBI Taxonomy" id="1114924"/>
    <lineage>
        <taxon>Bacteria</taxon>
        <taxon>Pseudomonadati</taxon>
        <taxon>Pseudomonadota</taxon>
        <taxon>Alphaproteobacteria</taxon>
        <taxon>Rhodobacterales</taxon>
        <taxon>Paracoccaceae</taxon>
        <taxon>Albimonas</taxon>
    </lineage>
</organism>
<dbReference type="Gene3D" id="1.10.357.10">
    <property type="entry name" value="Tetracycline Repressor, domain 2"/>
    <property type="match status" value="1"/>
</dbReference>
<gene>
    <name evidence="6" type="ORF">SAMN05216258_104522</name>
</gene>
<reference evidence="6 7" key="1">
    <citation type="submission" date="2016-10" db="EMBL/GenBank/DDBJ databases">
        <authorList>
            <person name="de Groot N.N."/>
        </authorList>
    </citation>
    <scope>NUCLEOTIDE SEQUENCE [LARGE SCALE GENOMIC DNA]</scope>
    <source>
        <strain evidence="6 7">CGMCC 1.11030</strain>
    </source>
</reference>
<accession>A0A1I3FUS5</accession>
<dbReference type="InterPro" id="IPR036271">
    <property type="entry name" value="Tet_transcr_reg_TetR-rel_C_sf"/>
</dbReference>
<dbReference type="SUPFAM" id="SSF46689">
    <property type="entry name" value="Homeodomain-like"/>
    <property type="match status" value="1"/>
</dbReference>
<keyword evidence="7" id="KW-1185">Reference proteome</keyword>
<evidence type="ECO:0000313" key="6">
    <source>
        <dbReference type="EMBL" id="SFI14802.1"/>
    </source>
</evidence>
<feature type="domain" description="HTH tetR-type" evidence="5">
    <location>
        <begin position="22"/>
        <end position="82"/>
    </location>
</feature>
<dbReference type="GO" id="GO:0003677">
    <property type="term" value="F:DNA binding"/>
    <property type="evidence" value="ECO:0007669"/>
    <property type="project" value="UniProtKB-UniRule"/>
</dbReference>
<dbReference type="SUPFAM" id="SSF48498">
    <property type="entry name" value="Tetracyclin repressor-like, C-terminal domain"/>
    <property type="match status" value="1"/>
</dbReference>
<dbReference type="InterPro" id="IPR009057">
    <property type="entry name" value="Homeodomain-like_sf"/>
</dbReference>
<evidence type="ECO:0000256" key="1">
    <source>
        <dbReference type="ARBA" id="ARBA00023015"/>
    </source>
</evidence>
<protein>
    <submittedName>
        <fullName evidence="6">Transcriptional regulator, TetR family</fullName>
    </submittedName>
</protein>
<feature type="DNA-binding region" description="H-T-H motif" evidence="4">
    <location>
        <begin position="45"/>
        <end position="64"/>
    </location>
</feature>
<keyword evidence="3" id="KW-0804">Transcription</keyword>
<dbReference type="Pfam" id="PF00440">
    <property type="entry name" value="TetR_N"/>
    <property type="match status" value="1"/>
</dbReference>
<proteinExistence type="predicted"/>
<evidence type="ECO:0000313" key="7">
    <source>
        <dbReference type="Proteomes" id="UP000199377"/>
    </source>
</evidence>
<dbReference type="OrthoDB" id="9796019at2"/>
<evidence type="ECO:0000259" key="5">
    <source>
        <dbReference type="PROSITE" id="PS50977"/>
    </source>
</evidence>